<feature type="compositionally biased region" description="Low complexity" evidence="1">
    <location>
        <begin position="1487"/>
        <end position="1505"/>
    </location>
</feature>
<feature type="compositionally biased region" description="Basic and acidic residues" evidence="1">
    <location>
        <begin position="177"/>
        <end position="194"/>
    </location>
</feature>
<feature type="compositionally biased region" description="Low complexity" evidence="1">
    <location>
        <begin position="221"/>
        <end position="233"/>
    </location>
</feature>
<protein>
    <recommendedName>
        <fullName evidence="2">Androglobin domain-containing protein</fullName>
    </recommendedName>
</protein>
<reference evidence="3" key="1">
    <citation type="submission" date="2022-04" db="EMBL/GenBank/DDBJ databases">
        <authorList>
            <person name="Xu L."/>
            <person name="Lv Z."/>
        </authorList>
    </citation>
    <scope>NUCLEOTIDE SEQUENCE</scope>
    <source>
        <strain evidence="3">LV_2022a</strain>
    </source>
</reference>
<dbReference type="PANTHER" id="PTHR46298:SF1">
    <property type="entry name" value="ANDROGLOBIN"/>
    <property type="match status" value="1"/>
</dbReference>
<keyword evidence="4" id="KW-1185">Reference proteome</keyword>
<feature type="region of interest" description="Disordered" evidence="1">
    <location>
        <begin position="48"/>
        <end position="91"/>
    </location>
</feature>
<dbReference type="InterPro" id="IPR053033">
    <property type="entry name" value="Androglobin-like"/>
</dbReference>
<feature type="region of interest" description="Disordered" evidence="1">
    <location>
        <begin position="212"/>
        <end position="314"/>
    </location>
</feature>
<dbReference type="PROSITE" id="PS50096">
    <property type="entry name" value="IQ"/>
    <property type="match status" value="1"/>
</dbReference>
<feature type="non-terminal residue" evidence="3">
    <location>
        <position position="1505"/>
    </location>
</feature>
<comment type="caution">
    <text evidence="3">The sequence shown here is derived from an EMBL/GenBank/DDBJ whole genome shotgun (WGS) entry which is preliminary data.</text>
</comment>
<proteinExistence type="predicted"/>
<name>A0AAE1ZLV8_SCHME</name>
<sequence length="1505" mass="171975">IKHTIVVKKQSADNLWNYLSDYLVDWERPEDVMKRNEKLLKIEQTETNEKLEHRDVTNSRSAVNKEKSKDKKGVDKNKETSKEKKEQAEVTNTKIPETLIFTSRKNTVSSLASLIPTESKEETSLILKQFGSLYSDSYPICIAKRRTIPIIPPTPVKPIPQWKLIRPRPPDFPFSSSRKENEENSNDNNKEKEPIRSLLLWTPIQEHIFYKPEKIEESHPTSTSESAYTSCSSPDTGKQSSGTTKLRSNSQVSPTRRRRESNSYNINSSKSQKRGSREDIQKKGITNKLKEIKGQNKTNETSGSSGQNSNLHQNNSIHCRTITDDIISDASMKTTSVINPKEIWIDIEEFCKVFKTVDIYHKPNTYSVVKTHSNLKPSDQPSVHYLFCDSIQPCEIIIQLSVIYQWPLPVVKRLTPTINSRGFTYMPETDESLIIPNNERNTTHLIPVVTTSGDPIKRLETTGSSSISLLLPFSRYCYKLIIHAPLGYVITILGRLHSSFTTNEQINKLSSSVKGVQSMNILFGDNDYILTNGISTCPILIKYYANYLINSMFAVIKPTLLSIIQRSTEDSGTPDMNYAWRILQTDFTTINPFRVNYSHDSNPNPNPTPLITTKQKSKVTSSRAEKPCQSAKVNTIEETLVKRWQQPIDPDILVAIVRIQSLFRGYRIRNAKQLNHIKYIINTLLSIINSQYNNDELKINHFINKLSLYKIKRLSIGWMTCLNALLQGQHQFEAGNELITKLIFTNSITINNYSIQSKLCKDLNLYLSIKEYTGIYPDIPSSYPMHNTGSELDNKDKLCNPLHNDWIHLLFRECIYPSTSLKDTFKGQEEVKYSIHMKTTTLSDSYILLVNNDNGVTIRPSIEFPYTWFNLSENIHGYTLLGLVNENAVPAPSGKWSLQLLGPGVIGNENLPKPLNTTTMNFISNFYTIELEDYYEPNANGLLFRRRIVANNDSLITIHLRLSVPNVFTRICIKLGNKEMRSAEGYGGACIFAYLLLTDIVTDEKDSLTSNSIRQLEANKMDNVKLNLKDVNNSKVTTNKLNTVKVSPRRSANVKKNVKPGSSSGSSTGNTSTIGSGGGSSSINSANNERRHPSALPSTGLPHLHSLDSQQSEEERYYWIEAYVDSKCWPLSISNWAFLEEQRYAKLEECQVNNNTTRSTSADKSSDSKTVKSASKSPGNKAVVPNQKSGSGRATSAKIDYNQAHWKMRIICNNSNDIKVINMDNKILEIKAMKRAWEEMEPGRAIRGELSRTRYLEENGLMNKSDIKSSNDDTESMITIKSDDSQIIQSIKDELSIESTIDPSKIYVITLPHELNRTIYSIKYLNLNKFYRKLTEIELDRINEAQYLIDVDTNQWFIVQDYLKQINNQLLSFIDYNELLLKRKYEIFNKFMKYIEKQLINYKRKSNQDKYNHIVMLKEIQYLTDEAHYKYYETCMTYRNNLIKQYKTEKDILLNSTIIDTIVESNTPIVTMQQLENMKKSERIKSSKSSKSSSKSRLSSNKQRG</sequence>
<accession>A0AAE1ZLV8</accession>
<feature type="compositionally biased region" description="Polar residues" evidence="1">
    <location>
        <begin position="295"/>
        <end position="314"/>
    </location>
</feature>
<evidence type="ECO:0000313" key="4">
    <source>
        <dbReference type="Proteomes" id="UP001292079"/>
    </source>
</evidence>
<feature type="region of interest" description="Disordered" evidence="1">
    <location>
        <begin position="1478"/>
        <end position="1505"/>
    </location>
</feature>
<feature type="compositionally biased region" description="Low complexity" evidence="1">
    <location>
        <begin position="1061"/>
        <end position="1074"/>
    </location>
</feature>
<dbReference type="PANTHER" id="PTHR46298">
    <property type="entry name" value="ANDROGLOBIN"/>
    <property type="match status" value="1"/>
</dbReference>
<feature type="region of interest" description="Disordered" evidence="1">
    <location>
        <begin position="1156"/>
        <end position="1195"/>
    </location>
</feature>
<feature type="compositionally biased region" description="Polar residues" evidence="1">
    <location>
        <begin position="609"/>
        <end position="622"/>
    </location>
</feature>
<feature type="compositionally biased region" description="Basic and acidic residues" evidence="1">
    <location>
        <begin position="48"/>
        <end position="88"/>
    </location>
</feature>
<dbReference type="Proteomes" id="UP001292079">
    <property type="component" value="Unassembled WGS sequence"/>
</dbReference>
<dbReference type="InterPro" id="IPR054093">
    <property type="entry name" value="Androglobin_II"/>
</dbReference>
<feature type="compositionally biased region" description="Polar residues" evidence="1">
    <location>
        <begin position="234"/>
        <end position="254"/>
    </location>
</feature>
<feature type="domain" description="Androglobin" evidence="2">
    <location>
        <begin position="367"/>
        <end position="505"/>
    </location>
</feature>
<organism evidence="3 4">
    <name type="scientific">Schistosoma mekongi</name>
    <name type="common">Parasitic worm</name>
    <dbReference type="NCBI Taxonomy" id="38744"/>
    <lineage>
        <taxon>Eukaryota</taxon>
        <taxon>Metazoa</taxon>
        <taxon>Spiralia</taxon>
        <taxon>Lophotrochozoa</taxon>
        <taxon>Platyhelminthes</taxon>
        <taxon>Trematoda</taxon>
        <taxon>Digenea</taxon>
        <taxon>Strigeidida</taxon>
        <taxon>Schistosomatoidea</taxon>
        <taxon>Schistosomatidae</taxon>
        <taxon>Schistosoma</taxon>
    </lineage>
</organism>
<gene>
    <name evidence="3" type="ORF">MN116_000651</name>
</gene>
<reference evidence="3" key="2">
    <citation type="journal article" date="2023" name="Infect Dis Poverty">
        <title>Chromosome-scale genome of the human blood fluke Schistosoma mekongi and its implications for public health.</title>
        <authorList>
            <person name="Zhou M."/>
            <person name="Xu L."/>
            <person name="Xu D."/>
            <person name="Chen W."/>
            <person name="Khan J."/>
            <person name="Hu Y."/>
            <person name="Huang H."/>
            <person name="Wei H."/>
            <person name="Zhang Y."/>
            <person name="Chusongsang P."/>
            <person name="Tanasarnprasert K."/>
            <person name="Hu X."/>
            <person name="Limpanont Y."/>
            <person name="Lv Z."/>
        </authorList>
    </citation>
    <scope>NUCLEOTIDE SEQUENCE</scope>
    <source>
        <strain evidence="3">LV_2022a</strain>
    </source>
</reference>
<dbReference type="EMBL" id="JALJAT010000001">
    <property type="protein sequence ID" value="KAK4475834.1"/>
    <property type="molecule type" value="Genomic_DNA"/>
</dbReference>
<evidence type="ECO:0000259" key="2">
    <source>
        <dbReference type="Pfam" id="PF22068"/>
    </source>
</evidence>
<evidence type="ECO:0000256" key="1">
    <source>
        <dbReference type="SAM" id="MobiDB-lite"/>
    </source>
</evidence>
<dbReference type="Pfam" id="PF22068">
    <property type="entry name" value="Androglobin_II"/>
    <property type="match status" value="1"/>
</dbReference>
<evidence type="ECO:0000313" key="3">
    <source>
        <dbReference type="EMBL" id="KAK4475834.1"/>
    </source>
</evidence>
<feature type="region of interest" description="Disordered" evidence="1">
    <location>
        <begin position="1037"/>
        <end position="1108"/>
    </location>
</feature>
<feature type="compositionally biased region" description="Basic and acidic residues" evidence="1">
    <location>
        <begin position="275"/>
        <end position="294"/>
    </location>
</feature>
<feature type="region of interest" description="Disordered" evidence="1">
    <location>
        <begin position="599"/>
        <end position="624"/>
    </location>
</feature>
<feature type="region of interest" description="Disordered" evidence="1">
    <location>
        <begin position="152"/>
        <end position="194"/>
    </location>
</feature>